<keyword evidence="2" id="KW-1185">Reference proteome</keyword>
<dbReference type="Proteomes" id="UP000245288">
    <property type="component" value="Unassembled WGS sequence"/>
</dbReference>
<evidence type="ECO:0000313" key="1">
    <source>
        <dbReference type="EMBL" id="PWE86299.1"/>
    </source>
</evidence>
<name>A0A2V1JQ56_EUBRA</name>
<gene>
    <name evidence="1" type="ORF">LG34_10780</name>
</gene>
<reference evidence="1 2" key="1">
    <citation type="submission" date="2014-09" db="EMBL/GenBank/DDBJ databases">
        <title>Butyrate-producing bacteria isolated from human gut.</title>
        <authorList>
            <person name="Zhang Q."/>
            <person name="Zhao L."/>
        </authorList>
    </citation>
    <scope>NUCLEOTIDE SEQUENCE [LARGE SCALE GENOMIC DNA]</scope>
    <source>
        <strain evidence="1 2">21</strain>
    </source>
</reference>
<comment type="caution">
    <text evidence="1">The sequence shown here is derived from an EMBL/GenBank/DDBJ whole genome shotgun (WGS) entry which is preliminary data.</text>
</comment>
<dbReference type="AlphaFoldDB" id="A0A2V1JQ56"/>
<organism evidence="1 2">
    <name type="scientific">Eubacterium ramulus</name>
    <dbReference type="NCBI Taxonomy" id="39490"/>
    <lineage>
        <taxon>Bacteria</taxon>
        <taxon>Bacillati</taxon>
        <taxon>Bacillota</taxon>
        <taxon>Clostridia</taxon>
        <taxon>Eubacteriales</taxon>
        <taxon>Eubacteriaceae</taxon>
        <taxon>Eubacterium</taxon>
    </lineage>
</organism>
<dbReference type="EMBL" id="JRFU01000120">
    <property type="protein sequence ID" value="PWE86299.1"/>
    <property type="molecule type" value="Genomic_DNA"/>
</dbReference>
<evidence type="ECO:0000313" key="2">
    <source>
        <dbReference type="Proteomes" id="UP000245288"/>
    </source>
</evidence>
<protein>
    <submittedName>
        <fullName evidence="1">Uncharacterized protein</fullName>
    </submittedName>
</protein>
<sequence length="136" mass="16091">MKNKEYIQLPALHRDISEEELLCIWEFAKLPDEAQEQMLDRVKEALREDVVQKDIVPDGDHVAMTDRINRYMVASRKMLKRAMIETCQLAAFIYHECFVLEIPVKELKQEFPGYEDYIDVTVCYIQQLIDRSKGKH</sequence>
<accession>A0A2V1JQ56</accession>
<proteinExistence type="predicted"/>